<dbReference type="PROSITE" id="PS50110">
    <property type="entry name" value="RESPONSE_REGULATORY"/>
    <property type="match status" value="1"/>
</dbReference>
<dbReference type="Proteomes" id="UP000628463">
    <property type="component" value="Unassembled WGS sequence"/>
</dbReference>
<dbReference type="Gene3D" id="3.40.1550.10">
    <property type="entry name" value="CheC-like"/>
    <property type="match status" value="1"/>
</dbReference>
<evidence type="ECO:0000259" key="5">
    <source>
        <dbReference type="PROSITE" id="PS50110"/>
    </source>
</evidence>
<feature type="modified residue" description="4-aspartylphosphate" evidence="4">
    <location>
        <position position="368"/>
    </location>
</feature>
<dbReference type="InterPro" id="IPR001789">
    <property type="entry name" value="Sig_transdc_resp-reg_receiver"/>
</dbReference>
<evidence type="ECO:0000256" key="3">
    <source>
        <dbReference type="ARBA" id="ARBA00024867"/>
    </source>
</evidence>
<dbReference type="PANTHER" id="PTHR43228:SF1">
    <property type="entry name" value="TWO-COMPONENT RESPONSE REGULATOR ARR22"/>
    <property type="match status" value="1"/>
</dbReference>
<dbReference type="SMART" id="SM00448">
    <property type="entry name" value="REC"/>
    <property type="match status" value="1"/>
</dbReference>
<keyword evidence="4" id="KW-0597">Phosphoprotein</keyword>
<dbReference type="InterPro" id="IPR052048">
    <property type="entry name" value="ST_Response_Regulator"/>
</dbReference>
<dbReference type="InterPro" id="IPR037257">
    <property type="entry name" value="T2SS_E_N_sf"/>
</dbReference>
<dbReference type="PANTHER" id="PTHR43228">
    <property type="entry name" value="TWO-COMPONENT RESPONSE REGULATOR"/>
    <property type="match status" value="1"/>
</dbReference>
<dbReference type="EMBL" id="JACOPD010000002">
    <property type="protein sequence ID" value="MBC5680124.1"/>
    <property type="molecule type" value="Genomic_DNA"/>
</dbReference>
<dbReference type="Gene3D" id="3.40.50.2300">
    <property type="match status" value="1"/>
</dbReference>
<sequence length="435" mass="47980">MFGQLFGKYLVKENILDEETLNKILSAQLQIRVKLGVIAVADKLLTTEQADEINRIQQQEDKRFGDIAIEKGWLTDAQISELLEKQGNPYMQFLQVLVENSSIKISKIDGYIDDFQKELGLNDEQMAALKKDDVDGVVGAFTKDAQGYAAKIASLVLRNITRFVSNNYYIDNMKKIDHLDYRCMAAQKSEGAHDFCIGFAMKDINETFIKVAEGYTGEQFNMTGVEVSDAVGEFVNCISGLFATAMAKDGMELEILPQVAYENQVAKGEAYVMPIFIDGEELDLYVAIDSNAQPGSMPIIGKMRVNQTQSDIKDAKGTVVIVDDSGMSRKMLRNILEGAGFAVVGEASDGIEGVLAYKQFSPDVITLDITMPNMDGTEALKQIKDYDEDAKAVMITAAGQQNKVIEALKIGAEKFITKPFDKEEVVKAVTELAAE</sequence>
<evidence type="ECO:0000256" key="2">
    <source>
        <dbReference type="ARBA" id="ARBA00022500"/>
    </source>
</evidence>
<dbReference type="InterPro" id="IPR028976">
    <property type="entry name" value="CheC-like_sf"/>
</dbReference>
<dbReference type="InterPro" id="IPR011006">
    <property type="entry name" value="CheY-like_superfamily"/>
</dbReference>
<dbReference type="SUPFAM" id="SSF103039">
    <property type="entry name" value="CheC-like"/>
    <property type="match status" value="1"/>
</dbReference>
<organism evidence="6 7">
    <name type="scientific">Lachnospira hominis</name>
    <name type="common">ex Liu et al. 2021</name>
    <dbReference type="NCBI Taxonomy" id="2763051"/>
    <lineage>
        <taxon>Bacteria</taxon>
        <taxon>Bacillati</taxon>
        <taxon>Bacillota</taxon>
        <taxon>Clostridia</taxon>
        <taxon>Lachnospirales</taxon>
        <taxon>Lachnospiraceae</taxon>
        <taxon>Lachnospira</taxon>
    </lineage>
</organism>
<reference evidence="6 7" key="1">
    <citation type="submission" date="2020-08" db="EMBL/GenBank/DDBJ databases">
        <title>Genome public.</title>
        <authorList>
            <person name="Liu C."/>
            <person name="Sun Q."/>
        </authorList>
    </citation>
    <scope>NUCLEOTIDE SEQUENCE [LARGE SCALE GENOMIC DNA]</scope>
    <source>
        <strain evidence="6 7">NSJ-43</strain>
    </source>
</reference>
<accession>A0ABR7FY56</accession>
<proteinExistence type="predicted"/>
<name>A0ABR7FY56_9FIRM</name>
<evidence type="ECO:0000256" key="1">
    <source>
        <dbReference type="ARBA" id="ARBA00018672"/>
    </source>
</evidence>
<dbReference type="RefSeq" id="WP_186836255.1">
    <property type="nucleotide sequence ID" value="NZ_JACOPD010000002.1"/>
</dbReference>
<feature type="domain" description="Response regulatory" evidence="5">
    <location>
        <begin position="318"/>
        <end position="433"/>
    </location>
</feature>
<gene>
    <name evidence="6" type="ORF">H8S01_04000</name>
</gene>
<dbReference type="SUPFAM" id="SSF52172">
    <property type="entry name" value="CheY-like"/>
    <property type="match status" value="1"/>
</dbReference>
<evidence type="ECO:0000313" key="6">
    <source>
        <dbReference type="EMBL" id="MBC5680124.1"/>
    </source>
</evidence>
<protein>
    <recommendedName>
        <fullName evidence="1">Stage 0 sporulation protein A homolog</fullName>
    </recommendedName>
</protein>
<keyword evidence="2" id="KW-0145">Chemotaxis</keyword>
<comment type="function">
    <text evidence="3">May play the central regulatory role in sporulation. It may be an element of the effector pathway responsible for the activation of sporulation genes in response to nutritional stress. Spo0A may act in concert with spo0H (a sigma factor) to control the expression of some genes that are critical to the sporulation process.</text>
</comment>
<dbReference type="Pfam" id="PF00072">
    <property type="entry name" value="Response_reg"/>
    <property type="match status" value="1"/>
</dbReference>
<evidence type="ECO:0000313" key="7">
    <source>
        <dbReference type="Proteomes" id="UP000628463"/>
    </source>
</evidence>
<dbReference type="SUPFAM" id="SSF160246">
    <property type="entry name" value="EspE N-terminal domain-like"/>
    <property type="match status" value="1"/>
</dbReference>
<evidence type="ECO:0000256" key="4">
    <source>
        <dbReference type="PROSITE-ProRule" id="PRU00169"/>
    </source>
</evidence>
<comment type="caution">
    <text evidence="6">The sequence shown here is derived from an EMBL/GenBank/DDBJ whole genome shotgun (WGS) entry which is preliminary data.</text>
</comment>
<keyword evidence="7" id="KW-1185">Reference proteome</keyword>